<comment type="caution">
    <text evidence="2">The sequence shown here is derived from an EMBL/GenBank/DDBJ whole genome shotgun (WGS) entry which is preliminary data.</text>
</comment>
<accession>K0SRH5</accession>
<organism evidence="2 3">
    <name type="scientific">Thalassiosira oceanica</name>
    <name type="common">Marine diatom</name>
    <dbReference type="NCBI Taxonomy" id="159749"/>
    <lineage>
        <taxon>Eukaryota</taxon>
        <taxon>Sar</taxon>
        <taxon>Stramenopiles</taxon>
        <taxon>Ochrophyta</taxon>
        <taxon>Bacillariophyta</taxon>
        <taxon>Coscinodiscophyceae</taxon>
        <taxon>Thalassiosirophycidae</taxon>
        <taxon>Thalassiosirales</taxon>
        <taxon>Thalassiosiraceae</taxon>
        <taxon>Thalassiosira</taxon>
    </lineage>
</organism>
<protein>
    <submittedName>
        <fullName evidence="2">Uncharacterized protein</fullName>
    </submittedName>
</protein>
<gene>
    <name evidence="2" type="ORF">THAOC_10873</name>
</gene>
<feature type="non-terminal residue" evidence="2">
    <location>
        <position position="1"/>
    </location>
</feature>
<keyword evidence="3" id="KW-1185">Reference proteome</keyword>
<feature type="compositionally biased region" description="Basic and acidic residues" evidence="1">
    <location>
        <begin position="1"/>
        <end position="16"/>
    </location>
</feature>
<feature type="region of interest" description="Disordered" evidence="1">
    <location>
        <begin position="1"/>
        <end position="65"/>
    </location>
</feature>
<evidence type="ECO:0000313" key="3">
    <source>
        <dbReference type="Proteomes" id="UP000266841"/>
    </source>
</evidence>
<feature type="compositionally biased region" description="Basic and acidic residues" evidence="1">
    <location>
        <begin position="29"/>
        <end position="65"/>
    </location>
</feature>
<evidence type="ECO:0000256" key="1">
    <source>
        <dbReference type="SAM" id="MobiDB-lite"/>
    </source>
</evidence>
<evidence type="ECO:0000313" key="2">
    <source>
        <dbReference type="EMBL" id="EJK68000.1"/>
    </source>
</evidence>
<dbReference type="Proteomes" id="UP000266841">
    <property type="component" value="Unassembled WGS sequence"/>
</dbReference>
<dbReference type="AlphaFoldDB" id="K0SRH5"/>
<name>K0SRH5_THAOC</name>
<sequence length="261" mass="27465">LGPGPTDRRTRDGHREIARRRRPPAGRDGLAREPLGEGPDEEPRQALEQARPVEGRGDAARAAAADKRADLIEDDLTLISAQRMLQRGTETGTEVALGAESLLSLAREKIQSASSSADEDGDARERTKAYAVSGLAVSSVLLRGEEAGGDGASGRDAAASIWAECVLADLDAWRSASSDSSDDPAGRLSEEELVGRVGATSFVDAAIEFDENLRGDGRGGDGGRLAELSFLSVRDRVWRFLGSDDLADVLVAAATIVADSN</sequence>
<proteinExistence type="predicted"/>
<reference evidence="2 3" key="1">
    <citation type="journal article" date="2012" name="Genome Biol.">
        <title>Genome and low-iron response of an oceanic diatom adapted to chronic iron limitation.</title>
        <authorList>
            <person name="Lommer M."/>
            <person name="Specht M."/>
            <person name="Roy A.S."/>
            <person name="Kraemer L."/>
            <person name="Andreson R."/>
            <person name="Gutowska M.A."/>
            <person name="Wolf J."/>
            <person name="Bergner S.V."/>
            <person name="Schilhabel M.B."/>
            <person name="Klostermeier U.C."/>
            <person name="Beiko R.G."/>
            <person name="Rosenstiel P."/>
            <person name="Hippler M."/>
            <person name="Laroche J."/>
        </authorList>
    </citation>
    <scope>NUCLEOTIDE SEQUENCE [LARGE SCALE GENOMIC DNA]</scope>
    <source>
        <strain evidence="2 3">CCMP1005</strain>
    </source>
</reference>
<dbReference type="EMBL" id="AGNL01012232">
    <property type="protein sequence ID" value="EJK68000.1"/>
    <property type="molecule type" value="Genomic_DNA"/>
</dbReference>